<evidence type="ECO:0000313" key="4">
    <source>
        <dbReference type="Proteomes" id="UP000017819"/>
    </source>
</evidence>
<protein>
    <recommendedName>
        <fullName evidence="2">PRC-barrel domain-containing protein</fullName>
    </recommendedName>
</protein>
<dbReference type="EMBL" id="AWXZ01000039">
    <property type="protein sequence ID" value="ESR23316.1"/>
    <property type="molecule type" value="Genomic_DNA"/>
</dbReference>
<feature type="chain" id="PRO_5004726445" description="PRC-barrel domain-containing protein" evidence="1">
    <location>
        <begin position="22"/>
        <end position="121"/>
    </location>
</feature>
<reference evidence="3 4" key="1">
    <citation type="journal article" date="2014" name="Genome Announc.">
        <title>Draft Genome Sequence of Lutibaculum baratangense Strain AMV1T, Isolated from a Mud Volcano in Andamans, India.</title>
        <authorList>
            <person name="Singh A."/>
            <person name="Sreenivas A."/>
            <person name="Sathyanarayana Reddy G."/>
            <person name="Pinnaka A.K."/>
            <person name="Shivaji S."/>
        </authorList>
    </citation>
    <scope>NUCLEOTIDE SEQUENCE [LARGE SCALE GENOMIC DNA]</scope>
    <source>
        <strain evidence="3 4">AMV1</strain>
    </source>
</reference>
<gene>
    <name evidence="3" type="ORF">N177_3384</name>
</gene>
<proteinExistence type="predicted"/>
<evidence type="ECO:0000313" key="3">
    <source>
        <dbReference type="EMBL" id="ESR23316.1"/>
    </source>
</evidence>
<dbReference type="Proteomes" id="UP000017819">
    <property type="component" value="Unassembled WGS sequence"/>
</dbReference>
<accession>V4RAV9</accession>
<dbReference type="PANTHER" id="PTHR36505">
    <property type="entry name" value="BLR1072 PROTEIN"/>
    <property type="match status" value="1"/>
</dbReference>
<keyword evidence="4" id="KW-1185">Reference proteome</keyword>
<dbReference type="RefSeq" id="WP_023433502.1">
    <property type="nucleotide sequence ID" value="NZ_AWXZ01000039.1"/>
</dbReference>
<dbReference type="eggNOG" id="COG1873">
    <property type="taxonomic scope" value="Bacteria"/>
</dbReference>
<dbReference type="STRING" id="631454.N177_3384"/>
<evidence type="ECO:0000256" key="1">
    <source>
        <dbReference type="SAM" id="SignalP"/>
    </source>
</evidence>
<dbReference type="OrthoDB" id="7818259at2"/>
<evidence type="ECO:0000259" key="2">
    <source>
        <dbReference type="Pfam" id="PF05239"/>
    </source>
</evidence>
<dbReference type="Gene3D" id="2.30.30.240">
    <property type="entry name" value="PRC-barrel domain"/>
    <property type="match status" value="1"/>
</dbReference>
<dbReference type="InterPro" id="IPR027275">
    <property type="entry name" value="PRC-brl_dom"/>
</dbReference>
<feature type="domain" description="PRC-barrel" evidence="2">
    <location>
        <begin position="42"/>
        <end position="113"/>
    </location>
</feature>
<sequence length="121" mass="12746">MKKQLLPILAAGLLAATAAGAQTYQEVEDDTLSVAPLNMTVEQVEDADVVGASGEEIGEVDEVLMEAGEINALAVDVGGFLGIGEKTVIVPLDRFSVAAEGDDLMLDMTKEELEALPEWND</sequence>
<name>V4RAV9_9HYPH</name>
<keyword evidence="1" id="KW-0732">Signal</keyword>
<dbReference type="SUPFAM" id="SSF50346">
    <property type="entry name" value="PRC-barrel domain"/>
    <property type="match status" value="1"/>
</dbReference>
<feature type="signal peptide" evidence="1">
    <location>
        <begin position="1"/>
        <end position="21"/>
    </location>
</feature>
<dbReference type="Pfam" id="PF05239">
    <property type="entry name" value="PRC"/>
    <property type="match status" value="1"/>
</dbReference>
<dbReference type="AlphaFoldDB" id="V4RAV9"/>
<organism evidence="3 4">
    <name type="scientific">Lutibaculum baratangense AMV1</name>
    <dbReference type="NCBI Taxonomy" id="631454"/>
    <lineage>
        <taxon>Bacteria</taxon>
        <taxon>Pseudomonadati</taxon>
        <taxon>Pseudomonadota</taxon>
        <taxon>Alphaproteobacteria</taxon>
        <taxon>Hyphomicrobiales</taxon>
        <taxon>Tepidamorphaceae</taxon>
        <taxon>Lutibaculum</taxon>
    </lineage>
</organism>
<comment type="caution">
    <text evidence="3">The sequence shown here is derived from an EMBL/GenBank/DDBJ whole genome shotgun (WGS) entry which is preliminary data.</text>
</comment>
<dbReference type="PANTHER" id="PTHR36505:SF1">
    <property type="entry name" value="BLR1072 PROTEIN"/>
    <property type="match status" value="1"/>
</dbReference>
<dbReference type="InterPro" id="IPR011033">
    <property type="entry name" value="PRC_barrel-like_sf"/>
</dbReference>